<dbReference type="Proteomes" id="UP001234798">
    <property type="component" value="Chromosome"/>
</dbReference>
<dbReference type="RefSeq" id="WP_306942100.1">
    <property type="nucleotide sequence ID" value="NZ_CP132976.1"/>
</dbReference>
<proteinExistence type="predicted"/>
<protein>
    <submittedName>
        <fullName evidence="1">Uncharacterized protein</fullName>
    </submittedName>
</protein>
<gene>
    <name evidence="1" type="ORF">RAS12_24035</name>
</gene>
<dbReference type="Gene3D" id="3.40.1350.10">
    <property type="match status" value="1"/>
</dbReference>
<name>A0ABY9LYW5_9BURK</name>
<evidence type="ECO:0000313" key="2">
    <source>
        <dbReference type="Proteomes" id="UP001234798"/>
    </source>
</evidence>
<sequence>MQHRQDENLPYSLSFWCQVETSKIFAKERDMQDWLVERLRRDNQGFGELIINPDYLTTVEPTTHADTRFLESYRRAMDALDAVEVLVVNQNIATDERDKLQPDLVLYDQYKGAIVVVELKNRRAATREAGTELGAYAAAVRTYVPFIAAADVVSVIISSEWPTLLRRFVFNEIVWFGRTVICLEPALGPDEAVSLSIKKIDAFTGRNATKAISASDLTGHILSLKPPQAGFPRTHVAQMRLAGMAMTRRGISLGSNGFAFLWKTNNTDAPYSFTLVDVSPMRDLFHLCDSAPPHKGINAFHLALIKTKNMWGTPDLSRSLTEIREHAKSFLKSCCHTHLEGAMNWQDLLEDMLDNRTRFIGFYAWGVFGDAYHLKLAEKAARSGSTVHDSVEVGWETISELVIDDAD</sequence>
<dbReference type="InterPro" id="IPR011856">
    <property type="entry name" value="tRNA_endonuc-like_dom_sf"/>
</dbReference>
<keyword evidence="2" id="KW-1185">Reference proteome</keyword>
<organism evidence="1 2">
    <name type="scientific">Achromobacter seleniivolatilans</name>
    <dbReference type="NCBI Taxonomy" id="3047478"/>
    <lineage>
        <taxon>Bacteria</taxon>
        <taxon>Pseudomonadati</taxon>
        <taxon>Pseudomonadota</taxon>
        <taxon>Betaproteobacteria</taxon>
        <taxon>Burkholderiales</taxon>
        <taxon>Alcaligenaceae</taxon>
        <taxon>Achromobacter</taxon>
    </lineage>
</organism>
<accession>A0ABY9LYW5</accession>
<evidence type="ECO:0000313" key="1">
    <source>
        <dbReference type="EMBL" id="WMD19660.1"/>
    </source>
</evidence>
<dbReference type="EMBL" id="CP132976">
    <property type="protein sequence ID" value="WMD19660.1"/>
    <property type="molecule type" value="Genomic_DNA"/>
</dbReference>
<reference evidence="1 2" key="1">
    <citation type="submission" date="2023-08" db="EMBL/GenBank/DDBJ databases">
        <title>Achromobacter seleniivolatilans sp. nov., isolated from seleniferous soil.</title>
        <authorList>
            <person name="Zhang S."/>
            <person name="Li K."/>
            <person name="Peng J."/>
            <person name="Zhao Q."/>
            <person name="Wang H."/>
            <person name="Guo Y."/>
        </authorList>
    </citation>
    <scope>NUCLEOTIDE SEQUENCE [LARGE SCALE GENOMIC DNA]</scope>
    <source>
        <strain evidence="1 2">R39</strain>
    </source>
</reference>